<dbReference type="OrthoDB" id="2990278at2"/>
<name>A0A285CGY5_9BACI</name>
<dbReference type="Proteomes" id="UP000219546">
    <property type="component" value="Unassembled WGS sequence"/>
</dbReference>
<dbReference type="RefSeq" id="WP_097156692.1">
    <property type="nucleotide sequence ID" value="NZ_JBEPMQ010000012.1"/>
</dbReference>
<evidence type="ECO:0000256" key="1">
    <source>
        <dbReference type="SAM" id="MobiDB-lite"/>
    </source>
</evidence>
<feature type="region of interest" description="Disordered" evidence="1">
    <location>
        <begin position="124"/>
        <end position="181"/>
    </location>
</feature>
<protein>
    <submittedName>
        <fullName evidence="2">Uncharacterized protein</fullName>
    </submittedName>
</protein>
<proteinExistence type="predicted"/>
<gene>
    <name evidence="2" type="ORF">SAMN05877753_101156</name>
</gene>
<dbReference type="EMBL" id="OAOP01000001">
    <property type="protein sequence ID" value="SNX66844.1"/>
    <property type="molecule type" value="Genomic_DNA"/>
</dbReference>
<reference evidence="2 3" key="1">
    <citation type="submission" date="2017-08" db="EMBL/GenBank/DDBJ databases">
        <authorList>
            <person name="de Groot N.N."/>
        </authorList>
    </citation>
    <scope>NUCLEOTIDE SEQUENCE [LARGE SCALE GENOMIC DNA]</scope>
    <source>
        <strain evidence="2 3">JC228</strain>
    </source>
</reference>
<evidence type="ECO:0000313" key="2">
    <source>
        <dbReference type="EMBL" id="SNX66844.1"/>
    </source>
</evidence>
<feature type="compositionally biased region" description="Acidic residues" evidence="1">
    <location>
        <begin position="128"/>
        <end position="153"/>
    </location>
</feature>
<evidence type="ECO:0000313" key="3">
    <source>
        <dbReference type="Proteomes" id="UP000219546"/>
    </source>
</evidence>
<sequence length="181" mass="20556">MGKKKKAKIPKLEIEKFTFSPPGRMGWSYSEYESMMDNPQKVLHESAINDNLVELTAVELMEFPFGQKEEYNWKEEITETSAAMNKYDESAEELSNDIAVSVNDFDMESIESVESYDYAANAGVNSTDEVESVEEVESAEEWEDVEESEEEPAAAEKRPIVIVTMEPPKPPWIASNLQARK</sequence>
<dbReference type="AlphaFoldDB" id="A0A285CGY5"/>
<organism evidence="2 3">
    <name type="scientific">Bacillus oleivorans</name>
    <dbReference type="NCBI Taxonomy" id="1448271"/>
    <lineage>
        <taxon>Bacteria</taxon>
        <taxon>Bacillati</taxon>
        <taxon>Bacillota</taxon>
        <taxon>Bacilli</taxon>
        <taxon>Bacillales</taxon>
        <taxon>Bacillaceae</taxon>
        <taxon>Bacillus</taxon>
    </lineage>
</organism>
<keyword evidence="3" id="KW-1185">Reference proteome</keyword>
<accession>A0A285CGY5</accession>